<comment type="caution">
    <text evidence="1">The sequence shown here is derived from an EMBL/GenBank/DDBJ whole genome shotgun (WGS) entry which is preliminary data.</text>
</comment>
<protein>
    <submittedName>
        <fullName evidence="1">Uncharacterized protein</fullName>
    </submittedName>
</protein>
<accession>A0A9N7Z937</accession>
<proteinExistence type="predicted"/>
<dbReference type="EMBL" id="CADEAL010004209">
    <property type="protein sequence ID" value="CAB1454367.1"/>
    <property type="molecule type" value="Genomic_DNA"/>
</dbReference>
<sequence>MHHHVQTQGYCGRCKAPPPVKHLPPQWSCHYQQESVVEPGWLYVSSLATEVVDAATSLLQTSQCNTAALEPALLTSAMETQRILSCPSEGVRADMLAALAEQMFPYF</sequence>
<dbReference type="Proteomes" id="UP001153269">
    <property type="component" value="Unassembled WGS sequence"/>
</dbReference>
<dbReference type="AlphaFoldDB" id="A0A9N7Z937"/>
<gene>
    <name evidence="1" type="ORF">PLEPLA_LOCUS42131</name>
</gene>
<name>A0A9N7Z937_PLEPL</name>
<reference evidence="1" key="1">
    <citation type="submission" date="2020-03" db="EMBL/GenBank/DDBJ databases">
        <authorList>
            <person name="Weist P."/>
        </authorList>
    </citation>
    <scope>NUCLEOTIDE SEQUENCE</scope>
</reference>
<keyword evidence="2" id="KW-1185">Reference proteome</keyword>
<evidence type="ECO:0000313" key="1">
    <source>
        <dbReference type="EMBL" id="CAB1454367.1"/>
    </source>
</evidence>
<organism evidence="1 2">
    <name type="scientific">Pleuronectes platessa</name>
    <name type="common">European plaice</name>
    <dbReference type="NCBI Taxonomy" id="8262"/>
    <lineage>
        <taxon>Eukaryota</taxon>
        <taxon>Metazoa</taxon>
        <taxon>Chordata</taxon>
        <taxon>Craniata</taxon>
        <taxon>Vertebrata</taxon>
        <taxon>Euteleostomi</taxon>
        <taxon>Actinopterygii</taxon>
        <taxon>Neopterygii</taxon>
        <taxon>Teleostei</taxon>
        <taxon>Neoteleostei</taxon>
        <taxon>Acanthomorphata</taxon>
        <taxon>Carangaria</taxon>
        <taxon>Pleuronectiformes</taxon>
        <taxon>Pleuronectoidei</taxon>
        <taxon>Pleuronectidae</taxon>
        <taxon>Pleuronectes</taxon>
    </lineage>
</organism>
<evidence type="ECO:0000313" key="2">
    <source>
        <dbReference type="Proteomes" id="UP001153269"/>
    </source>
</evidence>